<dbReference type="InterPro" id="IPR036264">
    <property type="entry name" value="Bact_exopeptidase_dim_dom"/>
</dbReference>
<dbReference type="InterPro" id="IPR002933">
    <property type="entry name" value="Peptidase_M20"/>
</dbReference>
<dbReference type="PIRSF" id="PIRSF037215">
    <property type="entry name" value="Peptidase_M20B"/>
    <property type="match status" value="1"/>
</dbReference>
<dbReference type="Gene3D" id="3.40.630.10">
    <property type="entry name" value="Zn peptidases"/>
    <property type="match status" value="1"/>
</dbReference>
<evidence type="ECO:0000256" key="3">
    <source>
        <dbReference type="ARBA" id="ARBA00009692"/>
    </source>
</evidence>
<evidence type="ECO:0000256" key="5">
    <source>
        <dbReference type="ARBA" id="ARBA00022490"/>
    </source>
</evidence>
<dbReference type="PANTHER" id="PTHR42994:SF1">
    <property type="entry name" value="PEPTIDASE T"/>
    <property type="match status" value="1"/>
</dbReference>
<evidence type="ECO:0000256" key="7">
    <source>
        <dbReference type="ARBA" id="ARBA00022723"/>
    </source>
</evidence>
<dbReference type="Proteomes" id="UP000019482">
    <property type="component" value="Unassembled WGS sequence"/>
</dbReference>
<evidence type="ECO:0000256" key="1">
    <source>
        <dbReference type="ARBA" id="ARBA00000870"/>
    </source>
</evidence>
<protein>
    <recommendedName>
        <fullName evidence="11">Peptidase T</fullName>
        <ecNumber evidence="11">3.4.11.4</ecNumber>
    </recommendedName>
    <alternativeName>
        <fullName evidence="11">Aminotripeptidase</fullName>
        <shortName evidence="11">Tripeptidase</shortName>
    </alternativeName>
    <alternativeName>
        <fullName evidence="11">Tripeptide aminopeptidase</fullName>
    </alternativeName>
</protein>
<dbReference type="HAMAP" id="MF_00550">
    <property type="entry name" value="Aminopeptidase_M20"/>
    <property type="match status" value="1"/>
</dbReference>
<evidence type="ECO:0000256" key="11">
    <source>
        <dbReference type="HAMAP-Rule" id="MF_00550"/>
    </source>
</evidence>
<organism evidence="15 16">
    <name type="scientific">Clostridium tyrobutyricum DIVETGP</name>
    <dbReference type="NCBI Taxonomy" id="1408889"/>
    <lineage>
        <taxon>Bacteria</taxon>
        <taxon>Bacillati</taxon>
        <taxon>Bacillota</taxon>
        <taxon>Clostridia</taxon>
        <taxon>Eubacteriales</taxon>
        <taxon>Clostridiaceae</taxon>
        <taxon>Clostridium</taxon>
    </lineage>
</organism>
<keyword evidence="7 11" id="KW-0479">Metal-binding</keyword>
<dbReference type="SUPFAM" id="SSF53187">
    <property type="entry name" value="Zn-dependent exopeptidases"/>
    <property type="match status" value="1"/>
</dbReference>
<dbReference type="AlphaFoldDB" id="W6N3U4"/>
<dbReference type="MEROPS" id="M20.003"/>
<dbReference type="GeneID" id="29419806"/>
<comment type="cofactor">
    <cofactor evidence="11 13">
        <name>Zn(2+)</name>
        <dbReference type="ChEBI" id="CHEBI:29105"/>
    </cofactor>
    <text evidence="11 13">Binds 2 Zn(2+) ions per subunit.</text>
</comment>
<keyword evidence="4 11" id="KW-0031">Aminopeptidase</keyword>
<feature type="active site" description="Proton acceptor" evidence="11 12">
    <location>
        <position position="175"/>
    </location>
</feature>
<accession>W6N3U4</accession>
<comment type="caution">
    <text evidence="15">The sequence shown here is derived from an EMBL/GenBank/DDBJ whole genome shotgun (WGS) entry which is preliminary data.</text>
</comment>
<keyword evidence="16" id="KW-1185">Reference proteome</keyword>
<keyword evidence="5 11" id="KW-0963">Cytoplasm</keyword>
<evidence type="ECO:0000256" key="6">
    <source>
        <dbReference type="ARBA" id="ARBA00022670"/>
    </source>
</evidence>
<dbReference type="CDD" id="cd03892">
    <property type="entry name" value="M20_peptT"/>
    <property type="match status" value="1"/>
</dbReference>
<evidence type="ECO:0000256" key="8">
    <source>
        <dbReference type="ARBA" id="ARBA00022801"/>
    </source>
</evidence>
<dbReference type="NCBIfam" id="TIGR01882">
    <property type="entry name" value="peptidase-T"/>
    <property type="match status" value="1"/>
</dbReference>
<feature type="binding site" evidence="11 13">
    <location>
        <position position="198"/>
    </location>
    <ligand>
        <name>Zn(2+)</name>
        <dbReference type="ChEBI" id="CHEBI:29105"/>
        <label>1</label>
    </ligand>
</feature>
<evidence type="ECO:0000256" key="4">
    <source>
        <dbReference type="ARBA" id="ARBA00022438"/>
    </source>
</evidence>
<comment type="subcellular location">
    <subcellularLocation>
        <location evidence="2 11">Cytoplasm</location>
    </subcellularLocation>
</comment>
<evidence type="ECO:0000256" key="13">
    <source>
        <dbReference type="PIRSR" id="PIRSR037215-2"/>
    </source>
</evidence>
<dbReference type="PROSITE" id="PS00759">
    <property type="entry name" value="ARGE_DAPE_CPG2_2"/>
    <property type="match status" value="1"/>
</dbReference>
<feature type="binding site" evidence="11 13">
    <location>
        <position position="176"/>
    </location>
    <ligand>
        <name>Zn(2+)</name>
        <dbReference type="ChEBI" id="CHEBI:29105"/>
        <label>2</label>
    </ligand>
</feature>
<dbReference type="InterPro" id="IPR001261">
    <property type="entry name" value="ArgE/DapE_CS"/>
</dbReference>
<keyword evidence="8 11" id="KW-0378">Hydrolase</keyword>
<dbReference type="GO" id="GO:0008270">
    <property type="term" value="F:zinc ion binding"/>
    <property type="evidence" value="ECO:0007669"/>
    <property type="project" value="UniProtKB-UniRule"/>
</dbReference>
<dbReference type="Gene3D" id="3.30.70.360">
    <property type="match status" value="1"/>
</dbReference>
<keyword evidence="10 11" id="KW-0482">Metalloprotease</keyword>
<sequence length="408" mass="45443">MESVTDKFLRYIVVDTRSSEESNTVPTTKKQLNLGKKLVQELKQIGIENANLDENGYVMAFLAGNTNKKVPAVGFISHMDTSPEISGENVKPNIVTNYDGSDIVLNSDKNIVLSTKDFPEIKNYIGETIITTDGNTLLGADDKAGVAEIMTAVEYLVNHPEIKHGDIKIGFTPDEEVGKGPDYFDVKKFNAEFAYTIDGGQIGELEFENFNAASAKVKIKGRNVHPGYAKNKMINSMLIAAELIGMLPKNEVPEATEGHEGFYHLISINGGVEETELYYIIRDFDSDNFEKRKKFMLDSMKLLNKKYGSGVVSIDVKDQYRNMKEKIEHVKYVVDIAYEAIKQSSVEPEIVPIRGGTDGARLSFMGLPTPNIFTGGHNFHGRYEYIPVFAMEKAVEVIINIVELISKM</sequence>
<evidence type="ECO:0000259" key="14">
    <source>
        <dbReference type="Pfam" id="PF07687"/>
    </source>
</evidence>
<reference evidence="15 16" key="1">
    <citation type="journal article" date="2015" name="Genome Announc.">
        <title>Draft Genome Sequence of Clostridium tyrobutyricum Strain DIVETGP, Isolated from Cow's Milk for Grana Padano Production.</title>
        <authorList>
            <person name="Soggiu A."/>
            <person name="Piras C."/>
            <person name="Gaiarsa S."/>
            <person name="Sassera D."/>
            <person name="Roncada P."/>
            <person name="Bendixen E."/>
            <person name="Brasca M."/>
            <person name="Bonizzi L."/>
        </authorList>
    </citation>
    <scope>NUCLEOTIDE SEQUENCE [LARGE SCALE GENOMIC DNA]</scope>
    <source>
        <strain evidence="15 16">DIVETGP</strain>
    </source>
</reference>
<feature type="active site" evidence="11 12">
    <location>
        <position position="80"/>
    </location>
</feature>
<dbReference type="GO" id="GO:0006508">
    <property type="term" value="P:proteolysis"/>
    <property type="evidence" value="ECO:0007669"/>
    <property type="project" value="UniProtKB-UniRule"/>
</dbReference>
<evidence type="ECO:0000256" key="2">
    <source>
        <dbReference type="ARBA" id="ARBA00004496"/>
    </source>
</evidence>
<feature type="domain" description="Peptidase M20 dimerisation" evidence="14">
    <location>
        <begin position="208"/>
        <end position="308"/>
    </location>
</feature>
<dbReference type="RefSeq" id="WP_017894778.1">
    <property type="nucleotide sequence ID" value="NZ_CBXI010000008.1"/>
</dbReference>
<dbReference type="InterPro" id="IPR011650">
    <property type="entry name" value="Peptidase_M20_dimer"/>
</dbReference>
<dbReference type="NCBIfam" id="NF003976">
    <property type="entry name" value="PRK05469.1"/>
    <property type="match status" value="1"/>
</dbReference>
<evidence type="ECO:0000256" key="10">
    <source>
        <dbReference type="ARBA" id="ARBA00023049"/>
    </source>
</evidence>
<dbReference type="GO" id="GO:0008237">
    <property type="term" value="F:metallopeptidase activity"/>
    <property type="evidence" value="ECO:0007669"/>
    <property type="project" value="UniProtKB-KW"/>
</dbReference>
<evidence type="ECO:0000313" key="16">
    <source>
        <dbReference type="Proteomes" id="UP000019482"/>
    </source>
</evidence>
<dbReference type="PANTHER" id="PTHR42994">
    <property type="entry name" value="PEPTIDASE T"/>
    <property type="match status" value="1"/>
</dbReference>
<dbReference type="SUPFAM" id="SSF55031">
    <property type="entry name" value="Bacterial exopeptidase dimerisation domain"/>
    <property type="match status" value="1"/>
</dbReference>
<dbReference type="FunFam" id="3.30.70.360:FF:000002">
    <property type="entry name" value="Peptidase T"/>
    <property type="match status" value="1"/>
</dbReference>
<dbReference type="EMBL" id="CBXI010000008">
    <property type="protein sequence ID" value="CDL90640.1"/>
    <property type="molecule type" value="Genomic_DNA"/>
</dbReference>
<evidence type="ECO:0000256" key="12">
    <source>
        <dbReference type="PIRSR" id="PIRSR037215-1"/>
    </source>
</evidence>
<dbReference type="Pfam" id="PF01546">
    <property type="entry name" value="Peptidase_M20"/>
    <property type="match status" value="1"/>
</dbReference>
<dbReference type="Pfam" id="PF07687">
    <property type="entry name" value="M20_dimer"/>
    <property type="match status" value="1"/>
</dbReference>
<comment type="similarity">
    <text evidence="3 11">Belongs to the peptidase M20B family.</text>
</comment>
<feature type="binding site" evidence="11 13">
    <location>
        <position position="78"/>
    </location>
    <ligand>
        <name>Zn(2+)</name>
        <dbReference type="ChEBI" id="CHEBI:29105"/>
        <label>1</label>
    </ligand>
</feature>
<proteinExistence type="inferred from homology"/>
<dbReference type="PROSITE" id="PS00758">
    <property type="entry name" value="ARGE_DAPE_CPG2_1"/>
    <property type="match status" value="1"/>
</dbReference>
<gene>
    <name evidence="11" type="primary">pepT</name>
    <name evidence="15" type="ORF">CTDIVETGP_0710</name>
</gene>
<evidence type="ECO:0000313" key="15">
    <source>
        <dbReference type="EMBL" id="CDL90640.1"/>
    </source>
</evidence>
<keyword evidence="6 11" id="KW-0645">Protease</keyword>
<feature type="binding site" evidence="11 13">
    <location>
        <position position="141"/>
    </location>
    <ligand>
        <name>Zn(2+)</name>
        <dbReference type="ChEBI" id="CHEBI:29105"/>
        <label>1</label>
    </ligand>
</feature>
<comment type="function">
    <text evidence="11">Cleaves the N-terminal amino acid of tripeptides.</text>
</comment>
<keyword evidence="9 11" id="KW-0862">Zinc</keyword>
<dbReference type="EC" id="3.4.11.4" evidence="11"/>
<dbReference type="GO" id="GO:0043171">
    <property type="term" value="P:peptide catabolic process"/>
    <property type="evidence" value="ECO:0007669"/>
    <property type="project" value="UniProtKB-UniRule"/>
</dbReference>
<comment type="catalytic activity">
    <reaction evidence="1 11">
        <text>Release of the N-terminal residue from a tripeptide.</text>
        <dbReference type="EC" id="3.4.11.4"/>
    </reaction>
</comment>
<dbReference type="InterPro" id="IPR010161">
    <property type="entry name" value="Peptidase_M20B"/>
</dbReference>
<feature type="binding site" evidence="11 13">
    <location>
        <position position="141"/>
    </location>
    <ligand>
        <name>Zn(2+)</name>
        <dbReference type="ChEBI" id="CHEBI:29105"/>
        <label>2</label>
    </ligand>
</feature>
<name>W6N3U4_CLOTY</name>
<dbReference type="OrthoDB" id="9804934at2"/>
<dbReference type="GO" id="GO:0045148">
    <property type="term" value="F:tripeptide aminopeptidase activity"/>
    <property type="evidence" value="ECO:0007669"/>
    <property type="project" value="UniProtKB-UniRule"/>
</dbReference>
<evidence type="ECO:0000256" key="9">
    <source>
        <dbReference type="ARBA" id="ARBA00022833"/>
    </source>
</evidence>
<dbReference type="GO" id="GO:0005737">
    <property type="term" value="C:cytoplasm"/>
    <property type="evidence" value="ECO:0007669"/>
    <property type="project" value="UniProtKB-SubCell"/>
</dbReference>
<dbReference type="NCBIfam" id="NF009920">
    <property type="entry name" value="PRK13381.1"/>
    <property type="match status" value="1"/>
</dbReference>
<feature type="binding site" evidence="11 13">
    <location>
        <position position="380"/>
    </location>
    <ligand>
        <name>Zn(2+)</name>
        <dbReference type="ChEBI" id="CHEBI:29105"/>
        <label>2</label>
    </ligand>
</feature>